<dbReference type="PANTHER" id="PTHR23053">
    <property type="entry name" value="DLEC1 DELETED IN LUNG AND ESOPHAGEAL CANCER 1"/>
    <property type="match status" value="1"/>
</dbReference>
<gene>
    <name evidence="8" type="ORF">Ctob_004114</name>
</gene>
<dbReference type="InterPro" id="IPR013783">
    <property type="entry name" value="Ig-like_fold"/>
</dbReference>
<proteinExistence type="predicted"/>
<keyword evidence="4" id="KW-0969">Cilium</keyword>
<dbReference type="Pfam" id="PF22544">
    <property type="entry name" value="HYDIN_VesB_CFA65-like_Ig"/>
    <property type="match status" value="2"/>
</dbReference>
<evidence type="ECO:0000313" key="8">
    <source>
        <dbReference type="EMBL" id="KOO27325.1"/>
    </source>
</evidence>
<reference evidence="9" key="1">
    <citation type="journal article" date="2015" name="PLoS Genet.">
        <title>Genome Sequence and Transcriptome Analyses of Chrysochromulina tobin: Metabolic Tools for Enhanced Algal Fitness in the Prominent Order Prymnesiales (Haptophyceae).</title>
        <authorList>
            <person name="Hovde B.T."/>
            <person name="Deodato C.R."/>
            <person name="Hunsperger H.M."/>
            <person name="Ryken S.A."/>
            <person name="Yost W."/>
            <person name="Jha R.K."/>
            <person name="Patterson J."/>
            <person name="Monnat R.J. Jr."/>
            <person name="Barlow S.B."/>
            <person name="Starkenburg S.R."/>
            <person name="Cattolico R.A."/>
        </authorList>
    </citation>
    <scope>NUCLEOTIDE SEQUENCE</scope>
    <source>
        <strain evidence="9">CCMP291</strain>
    </source>
</reference>
<dbReference type="InterPro" id="IPR000535">
    <property type="entry name" value="MSP_dom"/>
</dbReference>
<comment type="caution">
    <text evidence="8">The sequence shown here is derived from an EMBL/GenBank/DDBJ whole genome shotgun (WGS) entry which is preliminary data.</text>
</comment>
<name>A0A0M0JLG8_9EUKA</name>
<feature type="compositionally biased region" description="Acidic residues" evidence="6">
    <location>
        <begin position="30"/>
        <end position="41"/>
    </location>
</feature>
<feature type="domain" description="MSP" evidence="7">
    <location>
        <begin position="1733"/>
        <end position="1807"/>
    </location>
</feature>
<feature type="non-terminal residue" evidence="8">
    <location>
        <position position="1"/>
    </location>
</feature>
<dbReference type="GO" id="GO:1904158">
    <property type="term" value="P:axonemal central apparatus assembly"/>
    <property type="evidence" value="ECO:0007669"/>
    <property type="project" value="TreeGrafter"/>
</dbReference>
<feature type="region of interest" description="Disordered" evidence="6">
    <location>
        <begin position="682"/>
        <end position="703"/>
    </location>
</feature>
<feature type="region of interest" description="Disordered" evidence="6">
    <location>
        <begin position="484"/>
        <end position="508"/>
    </location>
</feature>
<keyword evidence="9" id="KW-1185">Reference proteome</keyword>
<dbReference type="Gene3D" id="2.60.40.10">
    <property type="entry name" value="Immunoglobulins"/>
    <property type="match status" value="11"/>
</dbReference>
<evidence type="ECO:0000256" key="4">
    <source>
        <dbReference type="ARBA" id="ARBA00023069"/>
    </source>
</evidence>
<organism evidence="8 9">
    <name type="scientific">Chrysochromulina tobinii</name>
    <dbReference type="NCBI Taxonomy" id="1460289"/>
    <lineage>
        <taxon>Eukaryota</taxon>
        <taxon>Haptista</taxon>
        <taxon>Haptophyta</taxon>
        <taxon>Prymnesiophyceae</taxon>
        <taxon>Prymnesiales</taxon>
        <taxon>Chrysochromulinaceae</taxon>
        <taxon>Chrysochromulina</taxon>
    </lineage>
</organism>
<feature type="compositionally biased region" description="Pro residues" evidence="6">
    <location>
        <begin position="1005"/>
        <end position="1015"/>
    </location>
</feature>
<comment type="subcellular location">
    <subcellularLocation>
        <location evidence="1">Cell projection</location>
        <location evidence="1">Cilium</location>
    </subcellularLocation>
    <subcellularLocation>
        <location evidence="2">Cytoplasm</location>
    </subcellularLocation>
</comment>
<dbReference type="InterPro" id="IPR033305">
    <property type="entry name" value="Hydin-like"/>
</dbReference>
<feature type="region of interest" description="Disordered" evidence="6">
    <location>
        <begin position="982"/>
        <end position="1019"/>
    </location>
</feature>
<evidence type="ECO:0000256" key="6">
    <source>
        <dbReference type="SAM" id="MobiDB-lite"/>
    </source>
</evidence>
<keyword evidence="3" id="KW-0963">Cytoplasm</keyword>
<dbReference type="InterPro" id="IPR053879">
    <property type="entry name" value="HYDIN_VesB_CFA65-like_Ig"/>
</dbReference>
<dbReference type="EMBL" id="JWZX01002730">
    <property type="protein sequence ID" value="KOO27325.1"/>
    <property type="molecule type" value="Genomic_DNA"/>
</dbReference>
<dbReference type="PANTHER" id="PTHR23053:SF0">
    <property type="entry name" value="HYDROCEPHALUS-INDUCING PROTEIN HOMOLOG"/>
    <property type="match status" value="1"/>
</dbReference>
<evidence type="ECO:0000256" key="1">
    <source>
        <dbReference type="ARBA" id="ARBA00004138"/>
    </source>
</evidence>
<dbReference type="OrthoDB" id="442692at2759"/>
<dbReference type="GO" id="GO:0003341">
    <property type="term" value="P:cilium movement"/>
    <property type="evidence" value="ECO:0007669"/>
    <property type="project" value="TreeGrafter"/>
</dbReference>
<feature type="compositionally biased region" description="Pro residues" evidence="6">
    <location>
        <begin position="490"/>
        <end position="504"/>
    </location>
</feature>
<dbReference type="PROSITE" id="PS50202">
    <property type="entry name" value="MSP"/>
    <property type="match status" value="1"/>
</dbReference>
<evidence type="ECO:0000256" key="5">
    <source>
        <dbReference type="ARBA" id="ARBA00023273"/>
    </source>
</evidence>
<keyword evidence="5" id="KW-0966">Cell projection</keyword>
<evidence type="ECO:0000256" key="2">
    <source>
        <dbReference type="ARBA" id="ARBA00004496"/>
    </source>
</evidence>
<evidence type="ECO:0000256" key="3">
    <source>
        <dbReference type="ARBA" id="ARBA00022490"/>
    </source>
</evidence>
<sequence length="1807" mass="195657">QRPVPTGLLDDAGRGRLYTIPPPPPKPDVEEGAEPPPEEPPPEPTQQTRWVLPAKESVQLRVDYKSALIGPMQHALKFEVMCVGESKAATLQVGAMCARPSISTDPRNVFNRKVKAKDQLKVKKAYVVQRQCFEFGPLLAKRPRPVPNDEGVSPPPHKDHETPLHISNNSPFPLTVQFSFLGDGKAVHTPMPLPFTPPPALVEGEGSETKDAAPPAVDMPTRPADAGPVFFLRETTMTLEPDETKDLYLSAFPDMNGLFDENLICTITNNPEPVQFPISCIGSTPAVALSSQAVEFQRLLLGRSDTKVVQIASRSALPQRWSIVQADLDAIGEQPASEPGGAPKLPSYTVTPTSGFLAPGEVASMAVTFHAREPGACAKTLNIQITDAESLLGVVDTLPVALTAEAYDIKVKVEWPGEATATPEAPVYMGLDFGSFKVVDTRTSSLELINEGKYQVGFKFLFKSKMMRNILKIEPEEGLLEPATEAPAAGAPPPKKGEPPPPAGGPSRLKIMVTLKADAEYTLKGNTDVRLRFTEPMTTELGRFTVTPGSGTVMPGGSATFVVKYAAGDGDEVNKETLVVDVADRDVGKEPDGVFYELAAESCIPGIETKDYTNIFEEQSVQRHMTLAEFGLPTNIFAEDERLFCFGSHMVGREVTERYKLSNPMKVPCKVLVSVKPRMPKAEAAAPPAKGGKGAPEPPPAVGDNPFDVEPKEVVIPPHEHRYVSCFFKPGNMMTYNATLEAAVELGTNPETKLLTFELMAEGTLPHVSVIAPSARTDAGLPLLHFPKLLVGRTHRLPLTLRNEGVLPATVSISQLLTRGPFSCALAGQSVTLPAMGEETVDVIFKPVAAGEVASAIRVQVHQNDYEDVDVQIKAEGKKQAVAFEDLPAPPEGAKAESLEDMLSFGDVDVGVPKTLTFTIRNFSEVVHRFAWASLPGLTFSPSVGHLPPYGSKSISATFSMAEPLSHEAGSSVATLNMEKIQYPSRGPRAPPVEWDDSMGKKGDPPPPPPEPPKPAGDVLSLGVEAKCEHAQVKCETTSINFKSTMMFQVRSHSFPLTNTGNVELHYRWKVTALDGSREPLPLNEAPFSASPVQGVVPPGGTVNVTVSFSPAEVDTFQRKLTCQCKNLQPDAVAPSIIVVGHSSRPYCHFEVVESDYVRAGRRSPDMPGPDGSLGPLDPATKVIEFNSLGTRVRNTKRFSVVNPTNKTYDFFWKSIDEDLVSEAAGAQPFRCQTSKGQILAGRKFEMVFHFTPEAVDVAESHWRFQVPELGIDVPFLLAGTIQEPGVTLDMTRHDFGPLQIGQRAMQTIHIVNTEHLPFSFAFDKAFAPGIVNGAESVVSCEPLTGVVGPNSKLPVELTFAPSLEKNFNFNMELRVKNKPQPLVLNVKGQGYAIHDTLHLADAMGKLVEISSFAPTRVDFGQVHVNDKIVRQLQISNSGRFNFDVSLSLKMPPGVRMPPVAVTPELATVRKDEKLMCQLAYSPTSEAALPQGLALQVQVTNGRSYTLQLFGKGQRPKVVLSFKKHDFGPCFVVTPKNGMKPVEAVLTLVNVDDHEVSLDMPFDAEEFLSATVDRSTIAPGEFATVHLAFAPPAAGSFSTTVPFLLNGLWSVTVAIEGEGCDLRLELADPNQQQVSLGNQPVHTSIFRSVPIVNRSRRPVDVSLADTAEKLAAKQIQLSFAGGGVEATMRPRENLAIELRFSPMTRLPSFALPVTALVCGLKRPLFNVSGSCVAMDLQLEMEQLSFGQATLNSRITRPLMLQNLGDVPSTWRLDKSSIAPDVSVSPTEGYLRPNEDTNIEVTPCAGGR</sequence>
<dbReference type="Proteomes" id="UP000037460">
    <property type="component" value="Unassembled WGS sequence"/>
</dbReference>
<evidence type="ECO:0000313" key="9">
    <source>
        <dbReference type="Proteomes" id="UP000037460"/>
    </source>
</evidence>
<accession>A0A0M0JLG8</accession>
<evidence type="ECO:0000259" key="7">
    <source>
        <dbReference type="PROSITE" id="PS50202"/>
    </source>
</evidence>
<dbReference type="GO" id="GO:0005930">
    <property type="term" value="C:axoneme"/>
    <property type="evidence" value="ECO:0007669"/>
    <property type="project" value="TreeGrafter"/>
</dbReference>
<protein>
    <submittedName>
        <fullName evidence="8">Hydrocephalus-inducing protein-like protein</fullName>
    </submittedName>
</protein>
<feature type="region of interest" description="Disordered" evidence="6">
    <location>
        <begin position="1"/>
        <end position="47"/>
    </location>
</feature>